<dbReference type="GO" id="GO:0016407">
    <property type="term" value="F:acetyltransferase activity"/>
    <property type="evidence" value="ECO:0007669"/>
    <property type="project" value="InterPro"/>
</dbReference>
<dbReference type="Proteomes" id="UP000199695">
    <property type="component" value="Unassembled WGS sequence"/>
</dbReference>
<dbReference type="EMBL" id="FOCQ01000001">
    <property type="protein sequence ID" value="SEM74630.1"/>
    <property type="molecule type" value="Genomic_DNA"/>
</dbReference>
<dbReference type="SUPFAM" id="SSF54001">
    <property type="entry name" value="Cysteine proteinases"/>
    <property type="match status" value="1"/>
</dbReference>
<comment type="similarity">
    <text evidence="1">Belongs to the arylamine N-acetyltransferase family.</text>
</comment>
<protein>
    <submittedName>
        <fullName evidence="2">N-hydroxyarylamine O-acetyltransferase</fullName>
    </submittedName>
</protein>
<reference evidence="2 3" key="1">
    <citation type="submission" date="2016-10" db="EMBL/GenBank/DDBJ databases">
        <authorList>
            <person name="de Groot N.N."/>
        </authorList>
    </citation>
    <scope>NUCLEOTIDE SEQUENCE [LARGE SCALE GENOMIC DNA]</scope>
    <source>
        <strain evidence="2 3">DSM 46701</strain>
    </source>
</reference>
<dbReference type="InterPro" id="IPR053710">
    <property type="entry name" value="Arylamine_NAT_domain_sf"/>
</dbReference>
<keyword evidence="3" id="KW-1185">Reference proteome</keyword>
<dbReference type="AlphaFoldDB" id="A0A1H8AV80"/>
<accession>A0A1H8AV80</accession>
<evidence type="ECO:0000256" key="1">
    <source>
        <dbReference type="ARBA" id="ARBA00006547"/>
    </source>
</evidence>
<evidence type="ECO:0000313" key="2">
    <source>
        <dbReference type="EMBL" id="SEM74630.1"/>
    </source>
</evidence>
<dbReference type="PANTHER" id="PTHR11786:SF0">
    <property type="entry name" value="ARYLAMINE N-ACETYLTRANSFERASE 4-RELATED"/>
    <property type="match status" value="1"/>
</dbReference>
<sequence length="156" mass="18757">MELGFKCTLISGYLSRFDFDHMAVVVELEQPYLVDVGFGEFFFRRPIPLNGDVLKDMSGDYRVITDEIYPDRFLLQQRKKDRWRTRYSFDLKQRQLKDFEQTYRWLADNPNAYKANLMLRKHLKNGFISLYNNKLTIIEDDIVRRIQIPKHLVLIT</sequence>
<dbReference type="InterPro" id="IPR038765">
    <property type="entry name" value="Papain-like_cys_pep_sf"/>
</dbReference>
<dbReference type="InterPro" id="IPR001447">
    <property type="entry name" value="Arylamine_N-AcTrfase"/>
</dbReference>
<dbReference type="PANTHER" id="PTHR11786">
    <property type="entry name" value="N-HYDROXYARYLAMINE O-ACETYLTRANSFERASE"/>
    <property type="match status" value="1"/>
</dbReference>
<gene>
    <name evidence="2" type="ORF">SAMN05444955_101373</name>
</gene>
<dbReference type="Pfam" id="PF00797">
    <property type="entry name" value="Acetyltransf_2"/>
    <property type="match status" value="1"/>
</dbReference>
<organism evidence="2 3">
    <name type="scientific">Lihuaxuella thermophila</name>
    <dbReference type="NCBI Taxonomy" id="1173111"/>
    <lineage>
        <taxon>Bacteria</taxon>
        <taxon>Bacillati</taxon>
        <taxon>Bacillota</taxon>
        <taxon>Bacilli</taxon>
        <taxon>Bacillales</taxon>
        <taxon>Thermoactinomycetaceae</taxon>
        <taxon>Lihuaxuella</taxon>
    </lineage>
</organism>
<proteinExistence type="inferred from homology"/>
<dbReference type="STRING" id="1173111.SAMN05444955_101373"/>
<dbReference type="Gene3D" id="3.30.2140.20">
    <property type="match status" value="1"/>
</dbReference>
<evidence type="ECO:0000313" key="3">
    <source>
        <dbReference type="Proteomes" id="UP000199695"/>
    </source>
</evidence>
<name>A0A1H8AV80_9BACL</name>
<keyword evidence="2" id="KW-0808">Transferase</keyword>